<dbReference type="PANTHER" id="PTHR44688:SF16">
    <property type="entry name" value="DNA-BINDING TRANSCRIPTIONAL ACTIVATOR DEVR_DOSR"/>
    <property type="match status" value="1"/>
</dbReference>
<feature type="domain" description="HTH luxR-type" evidence="5">
    <location>
        <begin position="5"/>
        <end position="59"/>
    </location>
</feature>
<reference evidence="6 7" key="1">
    <citation type="submission" date="2022-03" db="EMBL/GenBank/DDBJ databases">
        <title>Pseudonocardia alaer sp. nov., a novel actinomycete isolated from reed forest soil.</title>
        <authorList>
            <person name="Wang L."/>
        </authorList>
    </citation>
    <scope>NUCLEOTIDE SEQUENCE [LARGE SCALE GENOMIC DNA]</scope>
    <source>
        <strain evidence="6 7">Y-16303</strain>
    </source>
</reference>
<sequence>MPAGSPEARDELTAQEAQVARPAREGRTNHEIDAGLFLSPRTVEWHLRKVFAKRGISSR</sequence>
<dbReference type="InterPro" id="IPR016032">
    <property type="entry name" value="Sig_transdc_resp-reg_C-effctor"/>
</dbReference>
<dbReference type="PRINTS" id="PR00038">
    <property type="entry name" value="HTHLUXR"/>
</dbReference>
<evidence type="ECO:0000256" key="1">
    <source>
        <dbReference type="ARBA" id="ARBA00023015"/>
    </source>
</evidence>
<feature type="region of interest" description="Disordered" evidence="4">
    <location>
        <begin position="1"/>
        <end position="30"/>
    </location>
</feature>
<dbReference type="InterPro" id="IPR000792">
    <property type="entry name" value="Tscrpt_reg_LuxR_C"/>
</dbReference>
<proteinExistence type="predicted"/>
<dbReference type="RefSeq" id="WP_241040690.1">
    <property type="nucleotide sequence ID" value="NZ_BAAAJF010000032.1"/>
</dbReference>
<keyword evidence="2" id="KW-0238">DNA-binding</keyword>
<evidence type="ECO:0000259" key="5">
    <source>
        <dbReference type="PROSITE" id="PS50043"/>
    </source>
</evidence>
<dbReference type="CDD" id="cd06170">
    <property type="entry name" value="LuxR_C_like"/>
    <property type="match status" value="1"/>
</dbReference>
<name>A0ABS9TN64_9PSEU</name>
<keyword evidence="1" id="KW-0805">Transcription regulation</keyword>
<evidence type="ECO:0000313" key="6">
    <source>
        <dbReference type="EMBL" id="MCH6169969.1"/>
    </source>
</evidence>
<organism evidence="6 7">
    <name type="scientific">Pseudonocardia alaniniphila</name>
    <dbReference type="NCBI Taxonomy" id="75291"/>
    <lineage>
        <taxon>Bacteria</taxon>
        <taxon>Bacillati</taxon>
        <taxon>Actinomycetota</taxon>
        <taxon>Actinomycetes</taxon>
        <taxon>Pseudonocardiales</taxon>
        <taxon>Pseudonocardiaceae</taxon>
        <taxon>Pseudonocardia</taxon>
    </lineage>
</organism>
<dbReference type="SUPFAM" id="SSF46894">
    <property type="entry name" value="C-terminal effector domain of the bipartite response regulators"/>
    <property type="match status" value="1"/>
</dbReference>
<accession>A0ABS9TN64</accession>
<dbReference type="InterPro" id="IPR036388">
    <property type="entry name" value="WH-like_DNA-bd_sf"/>
</dbReference>
<dbReference type="EMBL" id="JAKXMK010000029">
    <property type="protein sequence ID" value="MCH6169969.1"/>
    <property type="molecule type" value="Genomic_DNA"/>
</dbReference>
<dbReference type="PANTHER" id="PTHR44688">
    <property type="entry name" value="DNA-BINDING TRANSCRIPTIONAL ACTIVATOR DEVR_DOSR"/>
    <property type="match status" value="1"/>
</dbReference>
<gene>
    <name evidence="6" type="ORF">MMF94_30080</name>
</gene>
<evidence type="ECO:0000313" key="7">
    <source>
        <dbReference type="Proteomes" id="UP001299970"/>
    </source>
</evidence>
<protein>
    <submittedName>
        <fullName evidence="6">Helix-turn-helix transcriptional regulator</fullName>
    </submittedName>
</protein>
<comment type="caution">
    <text evidence="6">The sequence shown here is derived from an EMBL/GenBank/DDBJ whole genome shotgun (WGS) entry which is preliminary data.</text>
</comment>
<dbReference type="Gene3D" id="1.10.10.10">
    <property type="entry name" value="Winged helix-like DNA-binding domain superfamily/Winged helix DNA-binding domain"/>
    <property type="match status" value="1"/>
</dbReference>
<evidence type="ECO:0000256" key="4">
    <source>
        <dbReference type="SAM" id="MobiDB-lite"/>
    </source>
</evidence>
<evidence type="ECO:0000256" key="2">
    <source>
        <dbReference type="ARBA" id="ARBA00023125"/>
    </source>
</evidence>
<dbReference type="Pfam" id="PF00196">
    <property type="entry name" value="GerE"/>
    <property type="match status" value="1"/>
</dbReference>
<dbReference type="Proteomes" id="UP001299970">
    <property type="component" value="Unassembled WGS sequence"/>
</dbReference>
<keyword evidence="3" id="KW-0804">Transcription</keyword>
<evidence type="ECO:0000256" key="3">
    <source>
        <dbReference type="ARBA" id="ARBA00023163"/>
    </source>
</evidence>
<dbReference type="SMART" id="SM00421">
    <property type="entry name" value="HTH_LUXR"/>
    <property type="match status" value="1"/>
</dbReference>
<keyword evidence="7" id="KW-1185">Reference proteome</keyword>
<dbReference type="PROSITE" id="PS50043">
    <property type="entry name" value="HTH_LUXR_2"/>
    <property type="match status" value="1"/>
</dbReference>